<gene>
    <name evidence="2" type="ORF">PHACT_05125</name>
</gene>
<dbReference type="AlphaFoldDB" id="A0A1E8CJI2"/>
<dbReference type="PROSITE" id="PS51257">
    <property type="entry name" value="PROKAR_LIPOPROTEIN"/>
    <property type="match status" value="1"/>
</dbReference>
<dbReference type="STRING" id="1524254.PHACT_05125"/>
<keyword evidence="1" id="KW-0732">Signal</keyword>
<evidence type="ECO:0000313" key="2">
    <source>
        <dbReference type="EMBL" id="OFE12593.1"/>
    </source>
</evidence>
<protein>
    <recommendedName>
        <fullName evidence="4">Lipoprotein</fullName>
    </recommendedName>
</protein>
<comment type="caution">
    <text evidence="2">The sequence shown here is derived from an EMBL/GenBank/DDBJ whole genome shotgun (WGS) entry which is preliminary data.</text>
</comment>
<organism evidence="2 3">
    <name type="scientific">Pseudohongiella acticola</name>
    <dbReference type="NCBI Taxonomy" id="1524254"/>
    <lineage>
        <taxon>Bacteria</taxon>
        <taxon>Pseudomonadati</taxon>
        <taxon>Pseudomonadota</taxon>
        <taxon>Gammaproteobacteria</taxon>
        <taxon>Pseudomonadales</taxon>
        <taxon>Pseudohongiellaceae</taxon>
        <taxon>Pseudohongiella</taxon>
    </lineage>
</organism>
<dbReference type="OrthoDB" id="952847at2"/>
<name>A0A1E8CJI2_9GAMM</name>
<feature type="chain" id="PRO_5009212084" description="Lipoprotein" evidence="1">
    <location>
        <begin position="27"/>
        <end position="165"/>
    </location>
</feature>
<dbReference type="EMBL" id="MASR01000001">
    <property type="protein sequence ID" value="OFE12593.1"/>
    <property type="molecule type" value="Genomic_DNA"/>
</dbReference>
<evidence type="ECO:0000256" key="1">
    <source>
        <dbReference type="SAM" id="SignalP"/>
    </source>
</evidence>
<dbReference type="Proteomes" id="UP000175669">
    <property type="component" value="Unassembled WGS sequence"/>
</dbReference>
<proteinExistence type="predicted"/>
<dbReference type="RefSeq" id="WP_070116204.1">
    <property type="nucleotide sequence ID" value="NZ_MASR01000001.1"/>
</dbReference>
<accession>A0A1E8CJI2</accession>
<feature type="signal peptide" evidence="1">
    <location>
        <begin position="1"/>
        <end position="26"/>
    </location>
</feature>
<keyword evidence="3" id="KW-1185">Reference proteome</keyword>
<reference evidence="3" key="1">
    <citation type="submission" date="2016-07" db="EMBL/GenBank/DDBJ databases">
        <authorList>
            <person name="Florea S."/>
            <person name="Webb J.S."/>
            <person name="Jaromczyk J."/>
            <person name="Schardl C.L."/>
        </authorList>
    </citation>
    <scope>NUCLEOTIDE SEQUENCE [LARGE SCALE GENOMIC DNA]</scope>
    <source>
        <strain evidence="3">KCTC 42131</strain>
    </source>
</reference>
<sequence length="165" mass="18420">MQGFVIRTGIFGVAALMLAACSGAGSGDPAPLENPAVYQNQQGPYRSENVQVVLQPTERTEIKAVMQQDQVLMYQWVSSAPVYVDFHGHDPDDDSYWYRYREQEQSMNSFGSLVAPVSGEHGWYYRNDTDAEIVIDLRVSGYFEQVRDLGIFANPETEPEADTGA</sequence>
<evidence type="ECO:0000313" key="3">
    <source>
        <dbReference type="Proteomes" id="UP000175669"/>
    </source>
</evidence>
<evidence type="ECO:0008006" key="4">
    <source>
        <dbReference type="Google" id="ProtNLM"/>
    </source>
</evidence>